<keyword evidence="4" id="KW-1185">Reference proteome</keyword>
<accession>A0A0C9Y6B7</accession>
<evidence type="ECO:0000256" key="1">
    <source>
        <dbReference type="SAM" id="MobiDB-lite"/>
    </source>
</evidence>
<feature type="compositionally biased region" description="Acidic residues" evidence="1">
    <location>
        <begin position="245"/>
        <end position="260"/>
    </location>
</feature>
<reference evidence="3 4" key="1">
    <citation type="submission" date="2014-04" db="EMBL/GenBank/DDBJ databases">
        <authorList>
            <consortium name="DOE Joint Genome Institute"/>
            <person name="Kuo A."/>
            <person name="Kohler A."/>
            <person name="Nagy L.G."/>
            <person name="Floudas D."/>
            <person name="Copeland A."/>
            <person name="Barry K.W."/>
            <person name="Cichocki N."/>
            <person name="Veneault-Fourrey C."/>
            <person name="LaButti K."/>
            <person name="Lindquist E.A."/>
            <person name="Lipzen A."/>
            <person name="Lundell T."/>
            <person name="Morin E."/>
            <person name="Murat C."/>
            <person name="Sun H."/>
            <person name="Tunlid A."/>
            <person name="Henrissat B."/>
            <person name="Grigoriev I.V."/>
            <person name="Hibbett D.S."/>
            <person name="Martin F."/>
            <person name="Nordberg H.P."/>
            <person name="Cantor M.N."/>
            <person name="Hua S.X."/>
        </authorList>
    </citation>
    <scope>NUCLEOTIDE SEQUENCE [LARGE SCALE GENOMIC DNA]</scope>
    <source>
        <strain evidence="3 4">LaAM-08-1</strain>
    </source>
</reference>
<proteinExistence type="predicted"/>
<evidence type="ECO:0000313" key="4">
    <source>
        <dbReference type="Proteomes" id="UP000054477"/>
    </source>
</evidence>
<feature type="compositionally biased region" description="Acidic residues" evidence="1">
    <location>
        <begin position="268"/>
        <end position="286"/>
    </location>
</feature>
<dbReference type="Proteomes" id="UP000054477">
    <property type="component" value="Unassembled WGS sequence"/>
</dbReference>
<feature type="signal peptide" evidence="2">
    <location>
        <begin position="1"/>
        <end position="22"/>
    </location>
</feature>
<feature type="compositionally biased region" description="Basic and acidic residues" evidence="1">
    <location>
        <begin position="212"/>
        <end position="237"/>
    </location>
</feature>
<keyword evidence="2" id="KW-0732">Signal</keyword>
<organism evidence="3 4">
    <name type="scientific">Laccaria amethystina LaAM-08-1</name>
    <dbReference type="NCBI Taxonomy" id="1095629"/>
    <lineage>
        <taxon>Eukaryota</taxon>
        <taxon>Fungi</taxon>
        <taxon>Dikarya</taxon>
        <taxon>Basidiomycota</taxon>
        <taxon>Agaricomycotina</taxon>
        <taxon>Agaricomycetes</taxon>
        <taxon>Agaricomycetidae</taxon>
        <taxon>Agaricales</taxon>
        <taxon>Agaricineae</taxon>
        <taxon>Hydnangiaceae</taxon>
        <taxon>Laccaria</taxon>
    </lineage>
</organism>
<feature type="region of interest" description="Disordered" evidence="1">
    <location>
        <begin position="197"/>
        <end position="299"/>
    </location>
</feature>
<feature type="chain" id="PRO_5002206120" evidence="2">
    <location>
        <begin position="23"/>
        <end position="596"/>
    </location>
</feature>
<protein>
    <submittedName>
        <fullName evidence="3">Uncharacterized protein</fullName>
    </submittedName>
</protein>
<gene>
    <name evidence="3" type="ORF">K443DRAFT_326260</name>
</gene>
<dbReference type="AlphaFoldDB" id="A0A0C9Y6B7"/>
<dbReference type="EMBL" id="KN838557">
    <property type="protein sequence ID" value="KIK05777.1"/>
    <property type="molecule type" value="Genomic_DNA"/>
</dbReference>
<dbReference type="HOGENOM" id="CLU_029866_0_0_1"/>
<reference evidence="4" key="2">
    <citation type="submission" date="2015-01" db="EMBL/GenBank/DDBJ databases">
        <title>Evolutionary Origins and Diversification of the Mycorrhizal Mutualists.</title>
        <authorList>
            <consortium name="DOE Joint Genome Institute"/>
            <consortium name="Mycorrhizal Genomics Consortium"/>
            <person name="Kohler A."/>
            <person name="Kuo A."/>
            <person name="Nagy L.G."/>
            <person name="Floudas D."/>
            <person name="Copeland A."/>
            <person name="Barry K.W."/>
            <person name="Cichocki N."/>
            <person name="Veneault-Fourrey C."/>
            <person name="LaButti K."/>
            <person name="Lindquist E.A."/>
            <person name="Lipzen A."/>
            <person name="Lundell T."/>
            <person name="Morin E."/>
            <person name="Murat C."/>
            <person name="Riley R."/>
            <person name="Ohm R."/>
            <person name="Sun H."/>
            <person name="Tunlid A."/>
            <person name="Henrissat B."/>
            <person name="Grigoriev I.V."/>
            <person name="Hibbett D.S."/>
            <person name="Martin F."/>
        </authorList>
    </citation>
    <scope>NUCLEOTIDE SEQUENCE [LARGE SCALE GENOMIC DNA]</scope>
    <source>
        <strain evidence="4">LaAM-08-1</strain>
    </source>
</reference>
<name>A0A0C9Y6B7_9AGAR</name>
<evidence type="ECO:0000313" key="3">
    <source>
        <dbReference type="EMBL" id="KIK05777.1"/>
    </source>
</evidence>
<evidence type="ECO:0000256" key="2">
    <source>
        <dbReference type="SAM" id="SignalP"/>
    </source>
</evidence>
<sequence length="596" mass="66115">MGLPIPFVNFIVIPLLWNACTPTTMKGHLHHFCNGLIKRFRTNGAAHNQKAHHEYDDHFMKMIIQTKMEVDTTQLVLGATSALKQAVEKQVDIKAVFSRYQILESDYLILAGFDQALIEEGAGYFQEIQIFCSNDIPQDTFILRELGKVLSPTPATIFTPSGSHHTPVFDKDGKVRSRREVILLGARLTMSTPSVLAGDFMQDLSGPSPTKETSREGREENNDGGQEESHQKGKSKEWQANQDGGGEDDEGMDGQGDEGSNENRDVDEYGDDDSRDPDSSDDEDGAVADKTRPPTVSFDVQAEIFSDGDDERSKPTQILQINGTLTTQSPSVQQDEPPRSQIEFLQLRFQGLRPIPSAAGYEHKHARVIVDTNQPLTRICEVKPIQTPALGQTAKAIKFRKKIAGIGVQGSFGTPGSSTGGMSFLGAQAKEVSFGTEVKTYTSRITQGDRHGAVWWGFSIDDPHDREAGLKLHQPNTLPGATFEFLDKSDQPPIPKTFDIQVISFWSLVPTSGRNLFPNWLRMRTSLSSKSPAYSNLCQVVRLDMPSELTKRSHHMSLTKVRRSGCHLKVMLEGLHKINTSVEPETLYDENFSFVP</sequence>
<dbReference type="OrthoDB" id="8954335at2759"/>